<evidence type="ECO:0000256" key="1">
    <source>
        <dbReference type="SAM" id="Phobius"/>
    </source>
</evidence>
<accession>A0A2Y9ATG8</accession>
<reference evidence="2 4" key="2">
    <citation type="submission" date="2018-03" db="EMBL/GenBank/DDBJ databases">
        <title>Genomic Encyclopedia of Archaeal and Bacterial Type Strains, Phase II (KMG-II): from individual species to whole genera.</title>
        <authorList>
            <person name="Goeker M."/>
        </authorList>
    </citation>
    <scope>NUCLEOTIDE SEQUENCE [LARGE SCALE GENOMIC DNA]</scope>
    <source>
        <strain evidence="2 4">DSM 25227</strain>
    </source>
</reference>
<protein>
    <submittedName>
        <fullName evidence="3">Uncharacterized protein</fullName>
    </submittedName>
</protein>
<dbReference type="EMBL" id="UETC01000004">
    <property type="protein sequence ID" value="SSA45787.1"/>
    <property type="molecule type" value="Genomic_DNA"/>
</dbReference>
<dbReference type="RefSeq" id="WP_146204838.1">
    <property type="nucleotide sequence ID" value="NZ_QGDJ01000004.1"/>
</dbReference>
<reference evidence="3 5" key="1">
    <citation type="submission" date="2016-10" db="EMBL/GenBank/DDBJ databases">
        <authorList>
            <person name="Cai Z."/>
        </authorList>
    </citation>
    <scope>NUCLEOTIDE SEQUENCE [LARGE SCALE GENOMIC DNA]</scope>
    <source>
        <strain evidence="3 5">DSM 25227</strain>
    </source>
</reference>
<feature type="transmembrane region" description="Helical" evidence="1">
    <location>
        <begin position="76"/>
        <end position="94"/>
    </location>
</feature>
<evidence type="ECO:0000313" key="5">
    <source>
        <dbReference type="Proteomes" id="UP000251571"/>
    </source>
</evidence>
<evidence type="ECO:0000313" key="2">
    <source>
        <dbReference type="EMBL" id="PWJ19135.1"/>
    </source>
</evidence>
<sequence>MTVFGWLALGAFGWLLLFQAALALGAPLGRLAWGGQHRILPRKLRLASAVTIPVISVGGLAVGQALGLWPVLPRAALAPILWGFAGLFGLSLAGNLASSSGIERAHGAPLAAILALGCALLAIDL</sequence>
<dbReference type="EMBL" id="QGDJ01000004">
    <property type="protein sequence ID" value="PWJ19135.1"/>
    <property type="molecule type" value="Genomic_DNA"/>
</dbReference>
<dbReference type="AlphaFoldDB" id="A0A2Y9ATG8"/>
<feature type="transmembrane region" description="Helical" evidence="1">
    <location>
        <begin position="106"/>
        <end position="123"/>
    </location>
</feature>
<keyword evidence="1" id="KW-0812">Transmembrane</keyword>
<gene>
    <name evidence="2" type="ORF">BCF38_10466</name>
    <name evidence="3" type="ORF">SAMN05421539_10466</name>
</gene>
<keyword evidence="4" id="KW-1185">Reference proteome</keyword>
<name>A0A2Y9ATG8_9RHOB</name>
<organism evidence="3 5">
    <name type="scientific">Jannaschia seohaensis</name>
    <dbReference type="NCBI Taxonomy" id="475081"/>
    <lineage>
        <taxon>Bacteria</taxon>
        <taxon>Pseudomonadati</taxon>
        <taxon>Pseudomonadota</taxon>
        <taxon>Alphaproteobacteria</taxon>
        <taxon>Rhodobacterales</taxon>
        <taxon>Roseobacteraceae</taxon>
        <taxon>Jannaschia</taxon>
    </lineage>
</organism>
<evidence type="ECO:0000313" key="4">
    <source>
        <dbReference type="Proteomes" id="UP000245839"/>
    </source>
</evidence>
<proteinExistence type="predicted"/>
<dbReference type="Proteomes" id="UP000245839">
    <property type="component" value="Unassembled WGS sequence"/>
</dbReference>
<evidence type="ECO:0000313" key="3">
    <source>
        <dbReference type="EMBL" id="SSA45787.1"/>
    </source>
</evidence>
<keyword evidence="1" id="KW-1133">Transmembrane helix</keyword>
<dbReference type="Proteomes" id="UP000251571">
    <property type="component" value="Unassembled WGS sequence"/>
</dbReference>
<keyword evidence="1" id="KW-0472">Membrane</keyword>
<feature type="transmembrane region" description="Helical" evidence="1">
    <location>
        <begin position="49"/>
        <end position="69"/>
    </location>
</feature>